<accession>A0A3B1BHC0</accession>
<reference evidence="7" key="1">
    <citation type="submission" date="2018-06" db="EMBL/GenBank/DDBJ databases">
        <authorList>
            <person name="Zhirakovskaya E."/>
        </authorList>
    </citation>
    <scope>NUCLEOTIDE SEQUENCE</scope>
</reference>
<evidence type="ECO:0000256" key="2">
    <source>
        <dbReference type="ARBA" id="ARBA00022722"/>
    </source>
</evidence>
<dbReference type="CDD" id="cd04489">
    <property type="entry name" value="ExoVII_LU_OBF"/>
    <property type="match status" value="1"/>
</dbReference>
<dbReference type="InterPro" id="IPR003753">
    <property type="entry name" value="Exonuc_VII_L"/>
</dbReference>
<dbReference type="PANTHER" id="PTHR30008:SF0">
    <property type="entry name" value="EXODEOXYRIBONUCLEASE 7 LARGE SUBUNIT"/>
    <property type="match status" value="1"/>
</dbReference>
<dbReference type="AlphaFoldDB" id="A0A3B1BHC0"/>
<dbReference type="PANTHER" id="PTHR30008">
    <property type="entry name" value="EXODEOXYRIBONUCLEASE 7 LARGE SUBUNIT"/>
    <property type="match status" value="1"/>
</dbReference>
<proteinExistence type="inferred from homology"/>
<evidence type="ECO:0000259" key="5">
    <source>
        <dbReference type="Pfam" id="PF02601"/>
    </source>
</evidence>
<dbReference type="InterPro" id="IPR025824">
    <property type="entry name" value="OB-fold_nuc-bd_dom"/>
</dbReference>
<dbReference type="HAMAP" id="MF_00378">
    <property type="entry name" value="Exonuc_7_L"/>
    <property type="match status" value="1"/>
</dbReference>
<name>A0A3B1BHC0_9ZZZZ</name>
<gene>
    <name evidence="7" type="ORF">MNBD_GAMMA26-1615</name>
</gene>
<feature type="domain" description="OB-fold nucleic acid binding" evidence="6">
    <location>
        <begin position="13"/>
        <end position="106"/>
    </location>
</feature>
<keyword evidence="3 7" id="KW-0378">Hydrolase</keyword>
<dbReference type="EC" id="3.1.11.6" evidence="7"/>
<evidence type="ECO:0000256" key="4">
    <source>
        <dbReference type="ARBA" id="ARBA00022839"/>
    </source>
</evidence>
<keyword evidence="1" id="KW-0963">Cytoplasm</keyword>
<dbReference type="GO" id="GO:0008855">
    <property type="term" value="F:exodeoxyribonuclease VII activity"/>
    <property type="evidence" value="ECO:0007669"/>
    <property type="project" value="UniProtKB-EC"/>
</dbReference>
<organism evidence="7">
    <name type="scientific">hydrothermal vent metagenome</name>
    <dbReference type="NCBI Taxonomy" id="652676"/>
    <lineage>
        <taxon>unclassified sequences</taxon>
        <taxon>metagenomes</taxon>
        <taxon>ecological metagenomes</taxon>
    </lineage>
</organism>
<evidence type="ECO:0000256" key="1">
    <source>
        <dbReference type="ARBA" id="ARBA00022490"/>
    </source>
</evidence>
<evidence type="ECO:0000259" key="6">
    <source>
        <dbReference type="Pfam" id="PF13742"/>
    </source>
</evidence>
<dbReference type="GO" id="GO:0003676">
    <property type="term" value="F:nucleic acid binding"/>
    <property type="evidence" value="ECO:0007669"/>
    <property type="project" value="InterPro"/>
</dbReference>
<evidence type="ECO:0000256" key="3">
    <source>
        <dbReference type="ARBA" id="ARBA00022801"/>
    </source>
</evidence>
<dbReference type="InterPro" id="IPR020579">
    <property type="entry name" value="Exonuc_VII_lsu_C"/>
</dbReference>
<keyword evidence="2" id="KW-0540">Nuclease</keyword>
<protein>
    <submittedName>
        <fullName evidence="7">Exodeoxyribonuclease VII large subunit</fullName>
        <ecNumber evidence="7">3.1.11.6</ecNumber>
    </submittedName>
</protein>
<dbReference type="NCBIfam" id="TIGR00237">
    <property type="entry name" value="xseA"/>
    <property type="match status" value="1"/>
</dbReference>
<dbReference type="EMBL" id="UOFX01000006">
    <property type="protein sequence ID" value="VAX05565.1"/>
    <property type="molecule type" value="Genomic_DNA"/>
</dbReference>
<dbReference type="Pfam" id="PF02601">
    <property type="entry name" value="Exonuc_VII_L"/>
    <property type="match status" value="1"/>
</dbReference>
<dbReference type="Pfam" id="PF13742">
    <property type="entry name" value="tRNA_anti_2"/>
    <property type="match status" value="1"/>
</dbReference>
<dbReference type="GO" id="GO:0006308">
    <property type="term" value="P:DNA catabolic process"/>
    <property type="evidence" value="ECO:0007669"/>
    <property type="project" value="InterPro"/>
</dbReference>
<sequence length="453" mass="50964">MFAPYRSTNLNIFTVSRLNSEVKAVLDGSFPLLWVEGEISNLARPASGHIYFTLKDAHAQVRCAMFRMRRMKLRFQPENGMQVRVRAKVGLYENRGEYQLGIEHMETAGEGVLRRAFDELKQRLGTEGLFDPEHKQPLPSFPQRIGVITSPTGAAIHDLLTVLQRRFPAALVIVYPVPVQGEDAAGKITEMIRLADQRAECDLLVLTRGGGSLEDLMAFNNEAVARAIYEAHLPLVSAIGHEIDFTIADFVADQRAPTPSAAAELISPDRAALQKQSRQLHGRLLIGVNRQQDLLRTRLRHLQQRLCQQHPGTRLQQQQQLLDELARRLGQSRQVHQFQHQSRLNTLSAKLTTLTPAHQLQQFKTRQTALDQRLQRQMSNAIIQFQQRLKGVCQHLHTVSPLATLGRGYAIVQMYPSGEVVRDAMSVKPGTQIKARLAKGSVLCRVEKRESGE</sequence>
<evidence type="ECO:0000313" key="7">
    <source>
        <dbReference type="EMBL" id="VAX05565.1"/>
    </source>
</evidence>
<dbReference type="GO" id="GO:0009318">
    <property type="term" value="C:exodeoxyribonuclease VII complex"/>
    <property type="evidence" value="ECO:0007669"/>
    <property type="project" value="InterPro"/>
</dbReference>
<feature type="domain" description="Exonuclease VII large subunit C-terminal" evidence="5">
    <location>
        <begin position="129"/>
        <end position="444"/>
    </location>
</feature>
<keyword evidence="4" id="KW-0269">Exonuclease</keyword>